<feature type="non-terminal residue" evidence="1">
    <location>
        <position position="54"/>
    </location>
</feature>
<protein>
    <submittedName>
        <fullName evidence="1">Uncharacterized protein</fullName>
    </submittedName>
</protein>
<evidence type="ECO:0000313" key="1">
    <source>
        <dbReference type="EMBL" id="KAI3926107.1"/>
    </source>
</evidence>
<accession>A0AAD4SVW8</accession>
<dbReference type="AlphaFoldDB" id="A0AAD4SVW8"/>
<proteinExistence type="predicted"/>
<keyword evidence="2" id="KW-1185">Reference proteome</keyword>
<name>A0AAD4SVW8_9MAGN</name>
<sequence>MLTKILLEDTDRPSNIKKSIEVSLVRSGFFSQKTRRKVIADKVSLANVPVQRGE</sequence>
<gene>
    <name evidence="1" type="ORF">MKW98_028243</name>
</gene>
<dbReference type="EMBL" id="JAJJMB010008071">
    <property type="protein sequence ID" value="KAI3926107.1"/>
    <property type="molecule type" value="Genomic_DNA"/>
</dbReference>
<organism evidence="1 2">
    <name type="scientific">Papaver atlanticum</name>
    <dbReference type="NCBI Taxonomy" id="357466"/>
    <lineage>
        <taxon>Eukaryota</taxon>
        <taxon>Viridiplantae</taxon>
        <taxon>Streptophyta</taxon>
        <taxon>Embryophyta</taxon>
        <taxon>Tracheophyta</taxon>
        <taxon>Spermatophyta</taxon>
        <taxon>Magnoliopsida</taxon>
        <taxon>Ranunculales</taxon>
        <taxon>Papaveraceae</taxon>
        <taxon>Papaveroideae</taxon>
        <taxon>Papaver</taxon>
    </lineage>
</organism>
<reference evidence="1" key="1">
    <citation type="submission" date="2022-04" db="EMBL/GenBank/DDBJ databases">
        <title>A functionally conserved STORR gene fusion in Papaver species that diverged 16.8 million years ago.</title>
        <authorList>
            <person name="Catania T."/>
        </authorList>
    </citation>
    <scope>NUCLEOTIDE SEQUENCE</scope>
    <source>
        <strain evidence="1">S-188037</strain>
    </source>
</reference>
<evidence type="ECO:0000313" key="2">
    <source>
        <dbReference type="Proteomes" id="UP001202328"/>
    </source>
</evidence>
<comment type="caution">
    <text evidence="1">The sequence shown here is derived from an EMBL/GenBank/DDBJ whole genome shotgun (WGS) entry which is preliminary data.</text>
</comment>
<dbReference type="Proteomes" id="UP001202328">
    <property type="component" value="Unassembled WGS sequence"/>
</dbReference>